<dbReference type="RefSeq" id="WP_005158287.1">
    <property type="nucleotide sequence ID" value="NC_017564.1"/>
</dbReference>
<dbReference type="PATRIC" id="fig|930944.6.peg.1951"/>
<evidence type="ECO:0000313" key="2">
    <source>
        <dbReference type="Proteomes" id="UP000008084"/>
    </source>
</evidence>
<reference evidence="1 2" key="1">
    <citation type="journal article" date="2011" name="J. Bacteriol.">
        <title>Complete genome sequence of Yersinia enterocolitica subsp. palearctica serogroup O:3.</title>
        <authorList>
            <person name="Batzilla J."/>
            <person name="Hoper D."/>
            <person name="Antonenka U."/>
            <person name="Heesemann J."/>
            <person name="Rakin A."/>
        </authorList>
    </citation>
    <scope>NUCLEOTIDE SEQUENCE [LARGE SCALE GENOMIC DNA]</scope>
    <source>
        <strain evidence="2">DSM 13030 / CIP 106945 / Y11</strain>
    </source>
</reference>
<dbReference type="Pfam" id="PF08843">
    <property type="entry name" value="AbiEii"/>
    <property type="match status" value="1"/>
</dbReference>
<organism evidence="1 2">
    <name type="scientific">Yersinia enterocolitica subsp. palearctica serotype O:3 (strain DSM 13030 / CIP 106945 / Y11)</name>
    <dbReference type="NCBI Taxonomy" id="930944"/>
    <lineage>
        <taxon>Bacteria</taxon>
        <taxon>Pseudomonadati</taxon>
        <taxon>Pseudomonadota</taxon>
        <taxon>Gammaproteobacteria</taxon>
        <taxon>Enterobacterales</taxon>
        <taxon>Yersiniaceae</taxon>
        <taxon>Yersinia</taxon>
    </lineage>
</organism>
<dbReference type="EMBL" id="FR729477">
    <property type="protein sequence ID" value="CBY26218.1"/>
    <property type="molecule type" value="Genomic_DNA"/>
</dbReference>
<accession>A0A0H3NM82</accession>
<dbReference type="Proteomes" id="UP000008084">
    <property type="component" value="Chromosome"/>
</dbReference>
<gene>
    <name evidence="1" type="ordered locus">Y11_19631</name>
</gene>
<dbReference type="HOGENOM" id="CLU_075553_0_0_6"/>
<name>A0A0H3NM82_YERE1</name>
<protein>
    <submittedName>
        <fullName evidence="1">Inorganic pyrophosphatase/exopolyphosphatase</fullName>
    </submittedName>
</protein>
<dbReference type="KEGG" id="yey:Y11_19631"/>
<evidence type="ECO:0000313" key="1">
    <source>
        <dbReference type="EMBL" id="CBY26218.1"/>
    </source>
</evidence>
<dbReference type="InterPro" id="IPR014942">
    <property type="entry name" value="AbiEii"/>
</dbReference>
<dbReference type="GeneID" id="31409997"/>
<dbReference type="Gene3D" id="3.10.450.620">
    <property type="entry name" value="JHP933, nucleotidyltransferase-like core domain"/>
    <property type="match status" value="1"/>
</dbReference>
<sequence length="363" mass="41189">MKKLTDEQIADIQDAEAAGLLNGLPAFVAEKDVHVTDALRVLANLNVVHEAQLKGFDPRSKKLPVEPVNIELPVRLVFAGGTCLSKAYNLISRMSEDIDIKVILPEVPNNYKLKNECSSDKARLKDIHKKLTTKLEELGFYLTDKEGENPEINDRHRHYNVDLSYQGNFSSGVSNPLRSCIKVELINRPINLSTEKLKINYLYQQLVNGKNYPDFDIECINISETLAEKVLSLLRRFAMYCAGVKQAEFDEALVRHIYDVWRIYTIKPKAINAAASMFGHSVKTDMEEYSLQFQAFVDDPYSVLSKSLDVIKNTKDGQGKWLNHLYITRLSPLVYSQEPHSYEEALASFVEVANHLLRALAEK</sequence>
<dbReference type="AlphaFoldDB" id="A0A0H3NM82"/>
<proteinExistence type="predicted"/>